<name>A0ABX3ETS3_9BACL</name>
<feature type="compositionally biased region" description="Pro residues" evidence="2">
    <location>
        <begin position="700"/>
        <end position="710"/>
    </location>
</feature>
<accession>A0ABX3ETS3</accession>
<comment type="caution">
    <text evidence="6">The sequence shown here is derived from an EMBL/GenBank/DDBJ whole genome shotgun (WGS) entry which is preliminary data.</text>
</comment>
<dbReference type="SMART" id="SM00060">
    <property type="entry name" value="FN3"/>
    <property type="match status" value="1"/>
</dbReference>
<dbReference type="InterPro" id="IPR001011">
    <property type="entry name" value="Acid_Pase_classA_bac"/>
</dbReference>
<dbReference type="CDD" id="cd03397">
    <property type="entry name" value="PAP2_acid_phosphatase"/>
    <property type="match status" value="1"/>
</dbReference>
<dbReference type="Gene3D" id="2.60.40.10">
    <property type="entry name" value="Immunoglobulins"/>
    <property type="match status" value="1"/>
</dbReference>
<keyword evidence="7" id="KW-1185">Reference proteome</keyword>
<dbReference type="SUPFAM" id="SSF51126">
    <property type="entry name" value="Pectin lyase-like"/>
    <property type="match status" value="1"/>
</dbReference>
<evidence type="ECO:0000259" key="5">
    <source>
        <dbReference type="PROSITE" id="PS51272"/>
    </source>
</evidence>
<evidence type="ECO:0000256" key="3">
    <source>
        <dbReference type="SAM" id="SignalP"/>
    </source>
</evidence>
<dbReference type="NCBIfam" id="TIGR02601">
    <property type="entry name" value="autotrns_rpt"/>
    <property type="match status" value="1"/>
</dbReference>
<sequence>MGFRKKQVSAALGLSLLLSSISGMVASANAAPIPESVALPPAPAWGYYVDNYKNNTSSNKTTLSNPAIGTLSGFEQLWTPGATWDSTKLNSSVLDANIQKVVDMAAKRTSSEADAAYLDDRRKQSYSVMDGLGSLTDIYRLHVGATTTITGIPADATTVKYEDQGNGGEYGSGDPNSSLGSIVSLVNTFRNSSASTSPSKTYYKYPRPFRWSSPAIVVPSLVPAINADPSNDGGFPSGHTNAAYLSAIAMAYAVPERFQELLTRASELGNNRIVAGMHSPLDVMGARVMATAVSAAALNEPNNSLLKKTAYNDAHSLLLTQTGTADDRFSNYAKNKQDYTERLTYGFSPIDSTTKPAVVPKGAEVLLETRLPYLDDTQRRWVLATTGLPSGYPVLDDPEGWGRLNLFAAADGYGAFANDVTVTMDTYQGGFNALDRWRNDISGTGGLTKKGTGTLKLQGNNSYSGGTQLNEGTLEGNSAAAFGTGDVNNHGGTLIQNVPGQMTIGGNFSQSAGGTLELNLSSTNDLLDIKGKVQAGGTLRLNFLNHYVPDGVITLITHGKDQRSGEFSSVETTGLPSQYKMKVIYNANSIQLAVDLEAPSWPADAKLTGSNSTQSGLTLNWPAAIDNEGVVSYSVYRDSTLLHTVTGATYSYNVTGLTPGTAYSFSVIAYDLTDNSSRPLKSSLSTISSSSSGGNGPVATPTPSPVPSAAPSPASSPGTDNGKQSLSVTATADSSGKAEATIKDSQITDLLTKVSSSTAAKISVQLNVGTVDHAKSVGIILSKDAISKLFESKTAEVELVTQFGSISFNKAALGSLKNAGGDSIRMGIAPAATAGLSSEAASLVGTRPMLEYTVQSGASSLTSFGGGSLKISIPFKLAQGEDANAITAYYIDSSGKPNAVVKSGYNQETGTVSLLTNHLSKYAVGYNKISFSDTSGHWGSSYITYLAAHHIISGTGANTFAPDKGITRAEFAKMLAGLANADVSGYSSSAFTDVKAGDWYLPYVAWAAANNIVNGAGNHHFNPNAFISREEISVMIGRYADLAGYALPANSSSAGFADSSSVSAWAVDAVTALQKAGILSGKGNNTLDPKGGATRAEAAKMMTVLLQGMIQ</sequence>
<dbReference type="Pfam" id="PF01569">
    <property type="entry name" value="PAP2"/>
    <property type="match status" value="1"/>
</dbReference>
<feature type="chain" id="PRO_5045618634" evidence="3">
    <location>
        <begin position="31"/>
        <end position="1111"/>
    </location>
</feature>
<dbReference type="Gene3D" id="1.20.144.10">
    <property type="entry name" value="Phosphatidic acid phosphatase type 2/haloperoxidase"/>
    <property type="match status" value="1"/>
</dbReference>
<dbReference type="RefSeq" id="WP_083606745.1">
    <property type="nucleotide sequence ID" value="NZ_LVWI01000030.1"/>
</dbReference>
<dbReference type="PROSITE" id="PS51272">
    <property type="entry name" value="SLH"/>
    <property type="match status" value="3"/>
</dbReference>
<feature type="compositionally biased region" description="Low complexity" evidence="2">
    <location>
        <begin position="681"/>
        <end position="699"/>
    </location>
</feature>
<reference evidence="6 7" key="1">
    <citation type="submission" date="2016-03" db="EMBL/GenBank/DDBJ databases">
        <authorList>
            <person name="Sant'Anna F.H."/>
            <person name="Ambrosini A."/>
            <person name="Souza R."/>
            <person name="Bach E."/>
            <person name="Fernandes G."/>
            <person name="Balsanelli E."/>
            <person name="Baura V.A."/>
            <person name="Souza E.M."/>
            <person name="Passaglia L."/>
        </authorList>
    </citation>
    <scope>NUCLEOTIDE SEQUENCE [LARGE SCALE GENOMIC DNA]</scope>
    <source>
        <strain evidence="6 7">P26E</strain>
    </source>
</reference>
<dbReference type="InterPro" id="IPR051465">
    <property type="entry name" value="Cell_Envelope_Struct_Comp"/>
</dbReference>
<dbReference type="CDD" id="cd00063">
    <property type="entry name" value="FN3"/>
    <property type="match status" value="1"/>
</dbReference>
<dbReference type="InterPro" id="IPR036938">
    <property type="entry name" value="PAP2/HPO_sf"/>
</dbReference>
<feature type="region of interest" description="Disordered" evidence="2">
    <location>
        <begin position="681"/>
        <end position="738"/>
    </location>
</feature>
<dbReference type="SMART" id="SM00014">
    <property type="entry name" value="acidPPc"/>
    <property type="match status" value="1"/>
</dbReference>
<dbReference type="InterPro" id="IPR001119">
    <property type="entry name" value="SLH_dom"/>
</dbReference>
<dbReference type="SUPFAM" id="SSF49265">
    <property type="entry name" value="Fibronectin type III"/>
    <property type="match status" value="1"/>
</dbReference>
<dbReference type="EMBL" id="LVWI01000030">
    <property type="protein sequence ID" value="OKP88508.1"/>
    <property type="molecule type" value="Genomic_DNA"/>
</dbReference>
<feature type="signal peptide" evidence="3">
    <location>
        <begin position="1"/>
        <end position="30"/>
    </location>
</feature>
<evidence type="ECO:0000259" key="4">
    <source>
        <dbReference type="PROSITE" id="PS50853"/>
    </source>
</evidence>
<dbReference type="PANTHER" id="PTHR43308:SF5">
    <property type="entry name" value="S-LAYER PROTEIN _ PEPTIDOGLYCAN ENDO-BETA-N-ACETYLGLUCOSAMINIDASE"/>
    <property type="match status" value="1"/>
</dbReference>
<dbReference type="InterPro" id="IPR003961">
    <property type="entry name" value="FN3_dom"/>
</dbReference>
<feature type="compositionally biased region" description="Polar residues" evidence="2">
    <location>
        <begin position="718"/>
        <end position="734"/>
    </location>
</feature>
<evidence type="ECO:0000256" key="1">
    <source>
        <dbReference type="ARBA" id="ARBA00022729"/>
    </source>
</evidence>
<protein>
    <submittedName>
        <fullName evidence="6">Phosphoesterase</fullName>
    </submittedName>
</protein>
<dbReference type="InterPro" id="IPR000326">
    <property type="entry name" value="PAP2/HPO"/>
</dbReference>
<dbReference type="SUPFAM" id="SSF48317">
    <property type="entry name" value="Acid phosphatase/Vanadium-dependent haloperoxidase"/>
    <property type="match status" value="1"/>
</dbReference>
<organism evidence="6 7">
    <name type="scientific">Paenibacillus helianthi</name>
    <dbReference type="NCBI Taxonomy" id="1349432"/>
    <lineage>
        <taxon>Bacteria</taxon>
        <taxon>Bacillati</taxon>
        <taxon>Bacillota</taxon>
        <taxon>Bacilli</taxon>
        <taxon>Bacillales</taxon>
        <taxon>Paenibacillaceae</taxon>
        <taxon>Paenibacillus</taxon>
    </lineage>
</organism>
<dbReference type="PANTHER" id="PTHR43308">
    <property type="entry name" value="OUTER MEMBRANE PROTEIN ALPHA-RELATED"/>
    <property type="match status" value="1"/>
</dbReference>
<dbReference type="Proteomes" id="UP000186058">
    <property type="component" value="Unassembled WGS sequence"/>
</dbReference>
<dbReference type="InterPro" id="IPR011050">
    <property type="entry name" value="Pectin_lyase_fold/virulence"/>
</dbReference>
<evidence type="ECO:0000313" key="7">
    <source>
        <dbReference type="Proteomes" id="UP000186058"/>
    </source>
</evidence>
<proteinExistence type="predicted"/>
<keyword evidence="1 3" id="KW-0732">Signal</keyword>
<feature type="domain" description="SLH" evidence="5">
    <location>
        <begin position="926"/>
        <end position="989"/>
    </location>
</feature>
<dbReference type="PROSITE" id="PS50853">
    <property type="entry name" value="FN3"/>
    <property type="match status" value="1"/>
</dbReference>
<evidence type="ECO:0000256" key="2">
    <source>
        <dbReference type="SAM" id="MobiDB-lite"/>
    </source>
</evidence>
<dbReference type="Pfam" id="PF00395">
    <property type="entry name" value="SLH"/>
    <property type="match status" value="3"/>
</dbReference>
<evidence type="ECO:0000313" key="6">
    <source>
        <dbReference type="EMBL" id="OKP88508.1"/>
    </source>
</evidence>
<gene>
    <name evidence="6" type="ORF">A3844_07345</name>
</gene>
<feature type="domain" description="SLH" evidence="5">
    <location>
        <begin position="990"/>
        <end position="1050"/>
    </location>
</feature>
<dbReference type="InterPro" id="IPR013783">
    <property type="entry name" value="Ig-like_fold"/>
</dbReference>
<dbReference type="InterPro" id="IPR013425">
    <property type="entry name" value="Autotrns_rpt"/>
</dbReference>
<dbReference type="Pfam" id="PF12951">
    <property type="entry name" value="PATR"/>
    <property type="match status" value="1"/>
</dbReference>
<dbReference type="InterPro" id="IPR036116">
    <property type="entry name" value="FN3_sf"/>
</dbReference>
<feature type="domain" description="Fibronectin type-III" evidence="4">
    <location>
        <begin position="603"/>
        <end position="692"/>
    </location>
</feature>
<dbReference type="Pfam" id="PF00041">
    <property type="entry name" value="fn3"/>
    <property type="match status" value="1"/>
</dbReference>
<feature type="domain" description="SLH" evidence="5">
    <location>
        <begin position="1053"/>
        <end position="1111"/>
    </location>
</feature>